<reference evidence="3" key="1">
    <citation type="submission" date="2016-10" db="EMBL/GenBank/DDBJ databases">
        <authorList>
            <person name="Varghese N."/>
            <person name="Submissions S."/>
        </authorList>
    </citation>
    <scope>NUCLEOTIDE SEQUENCE [LARGE SCALE GENOMIC DNA]</scope>
    <source>
        <strain evidence="3">ATCC 25963</strain>
    </source>
</reference>
<name>A0A1I2DPU8_9BACT</name>
<gene>
    <name evidence="2" type="ORF">SAMN02745121_05659</name>
</gene>
<dbReference type="RefSeq" id="WP_096327279.1">
    <property type="nucleotide sequence ID" value="NZ_FOMX01000020.1"/>
</dbReference>
<dbReference type="EMBL" id="FOMX01000020">
    <property type="protein sequence ID" value="SFE82361.1"/>
    <property type="molecule type" value="Genomic_DNA"/>
</dbReference>
<keyword evidence="3" id="KW-1185">Reference proteome</keyword>
<organism evidence="2 3">
    <name type="scientific">Nannocystis exedens</name>
    <dbReference type="NCBI Taxonomy" id="54"/>
    <lineage>
        <taxon>Bacteria</taxon>
        <taxon>Pseudomonadati</taxon>
        <taxon>Myxococcota</taxon>
        <taxon>Polyangia</taxon>
        <taxon>Nannocystales</taxon>
        <taxon>Nannocystaceae</taxon>
        <taxon>Nannocystis</taxon>
    </lineage>
</organism>
<feature type="region of interest" description="Disordered" evidence="1">
    <location>
        <begin position="266"/>
        <end position="285"/>
    </location>
</feature>
<dbReference type="AlphaFoldDB" id="A0A1I2DPU8"/>
<protein>
    <submittedName>
        <fullName evidence="2">Uncharacterized protein</fullName>
    </submittedName>
</protein>
<proteinExistence type="predicted"/>
<dbReference type="Proteomes" id="UP000199400">
    <property type="component" value="Unassembled WGS sequence"/>
</dbReference>
<evidence type="ECO:0000256" key="1">
    <source>
        <dbReference type="SAM" id="MobiDB-lite"/>
    </source>
</evidence>
<sequence length="285" mass="31239">MGHRANFVVIEHRVARVFADQWAALECALVLQEGPAASRKWVEALEEAGGLMPSGFAEAGFLLDFDEVVMMGFGDVGADLQSLDEESAACAAALNRDPAKYLRHVARVWPGWKLIWDERGLAAFAKHLRKRDIEGIDLDLVEAASANYAVITVSVDKGGKVTSSKRLRSAARKRRDEEANEPAAEPDLNDDWAGVMYFLPDVGFMSRSDIERHLAEARPPWDVARTRAVCEQLLAEGELLQSADGLALAQNNGMNRDLLARMERQAKAAGEATPSAKATKVPMKR</sequence>
<evidence type="ECO:0000313" key="2">
    <source>
        <dbReference type="EMBL" id="SFE82361.1"/>
    </source>
</evidence>
<dbReference type="OrthoDB" id="2528990at2"/>
<evidence type="ECO:0000313" key="3">
    <source>
        <dbReference type="Proteomes" id="UP000199400"/>
    </source>
</evidence>
<accession>A0A1I2DPU8</accession>
<feature type="region of interest" description="Disordered" evidence="1">
    <location>
        <begin position="166"/>
        <end position="187"/>
    </location>
</feature>